<keyword evidence="1" id="KW-0805">Transcription regulation</keyword>
<accession>A0ABW1WDV8</accession>
<evidence type="ECO:0000259" key="4">
    <source>
        <dbReference type="PROSITE" id="PS01124"/>
    </source>
</evidence>
<dbReference type="InterPro" id="IPR037923">
    <property type="entry name" value="HTH-like"/>
</dbReference>
<dbReference type="InterPro" id="IPR014710">
    <property type="entry name" value="RmlC-like_jellyroll"/>
</dbReference>
<keyword evidence="6" id="KW-1185">Reference proteome</keyword>
<comment type="caution">
    <text evidence="5">The sequence shown here is derived from an EMBL/GenBank/DDBJ whole genome shotgun (WGS) entry which is preliminary data.</text>
</comment>
<dbReference type="Proteomes" id="UP001596267">
    <property type="component" value="Unassembled WGS sequence"/>
</dbReference>
<dbReference type="InterPro" id="IPR003313">
    <property type="entry name" value="AraC-bd"/>
</dbReference>
<dbReference type="PROSITE" id="PS00041">
    <property type="entry name" value="HTH_ARAC_FAMILY_1"/>
    <property type="match status" value="1"/>
</dbReference>
<dbReference type="CDD" id="cd06996">
    <property type="entry name" value="cupin_Lmo2851-like_N"/>
    <property type="match status" value="1"/>
</dbReference>
<dbReference type="SUPFAM" id="SSF51215">
    <property type="entry name" value="Regulatory protein AraC"/>
    <property type="match status" value="1"/>
</dbReference>
<dbReference type="SUPFAM" id="SSF46689">
    <property type="entry name" value="Homeodomain-like"/>
    <property type="match status" value="1"/>
</dbReference>
<organism evidence="5 6">
    <name type="scientific">Sporolactobacillus kofuensis</name>
    <dbReference type="NCBI Taxonomy" id="269672"/>
    <lineage>
        <taxon>Bacteria</taxon>
        <taxon>Bacillati</taxon>
        <taxon>Bacillota</taxon>
        <taxon>Bacilli</taxon>
        <taxon>Bacillales</taxon>
        <taxon>Sporolactobacillaceae</taxon>
        <taxon>Sporolactobacillus</taxon>
    </lineage>
</organism>
<dbReference type="RefSeq" id="WP_253052540.1">
    <property type="nucleotide sequence ID" value="NZ_JAMXWN010000002.1"/>
</dbReference>
<dbReference type="PANTHER" id="PTHR43280">
    <property type="entry name" value="ARAC-FAMILY TRANSCRIPTIONAL REGULATOR"/>
    <property type="match status" value="1"/>
</dbReference>
<feature type="domain" description="HTH araC/xylS-type" evidence="4">
    <location>
        <begin position="229"/>
        <end position="326"/>
    </location>
</feature>
<dbReference type="Gene3D" id="2.60.120.10">
    <property type="entry name" value="Jelly Rolls"/>
    <property type="match status" value="1"/>
</dbReference>
<dbReference type="InterPro" id="IPR009057">
    <property type="entry name" value="Homeodomain-like_sf"/>
</dbReference>
<gene>
    <name evidence="5" type="ORF">ACFP7A_04435</name>
</gene>
<reference evidence="6" key="1">
    <citation type="journal article" date="2019" name="Int. J. Syst. Evol. Microbiol.">
        <title>The Global Catalogue of Microorganisms (GCM) 10K type strain sequencing project: providing services to taxonomists for standard genome sequencing and annotation.</title>
        <authorList>
            <consortium name="The Broad Institute Genomics Platform"/>
            <consortium name="The Broad Institute Genome Sequencing Center for Infectious Disease"/>
            <person name="Wu L."/>
            <person name="Ma J."/>
        </authorList>
    </citation>
    <scope>NUCLEOTIDE SEQUENCE [LARGE SCALE GENOMIC DNA]</scope>
    <source>
        <strain evidence="6">CCUG 42001</strain>
    </source>
</reference>
<evidence type="ECO:0000313" key="5">
    <source>
        <dbReference type="EMBL" id="MFC6385841.1"/>
    </source>
</evidence>
<dbReference type="Gene3D" id="1.10.10.60">
    <property type="entry name" value="Homeodomain-like"/>
    <property type="match status" value="2"/>
</dbReference>
<dbReference type="Pfam" id="PF02311">
    <property type="entry name" value="AraC_binding"/>
    <property type="match status" value="1"/>
</dbReference>
<dbReference type="PROSITE" id="PS01124">
    <property type="entry name" value="HTH_ARAC_FAMILY_2"/>
    <property type="match status" value="1"/>
</dbReference>
<evidence type="ECO:0000256" key="1">
    <source>
        <dbReference type="ARBA" id="ARBA00023015"/>
    </source>
</evidence>
<dbReference type="InterPro" id="IPR018060">
    <property type="entry name" value="HTH_AraC"/>
</dbReference>
<evidence type="ECO:0000256" key="3">
    <source>
        <dbReference type="ARBA" id="ARBA00023163"/>
    </source>
</evidence>
<dbReference type="PANTHER" id="PTHR43280:SF28">
    <property type="entry name" value="HTH-TYPE TRANSCRIPTIONAL ACTIVATOR RHAS"/>
    <property type="match status" value="1"/>
</dbReference>
<keyword evidence="2" id="KW-0238">DNA-binding</keyword>
<evidence type="ECO:0000256" key="2">
    <source>
        <dbReference type="ARBA" id="ARBA00023125"/>
    </source>
</evidence>
<keyword evidence="3" id="KW-0804">Transcription</keyword>
<protein>
    <submittedName>
        <fullName evidence="5">Helix-turn-helix domain-containing protein</fullName>
    </submittedName>
</protein>
<dbReference type="InterPro" id="IPR018062">
    <property type="entry name" value="HTH_AraC-typ_CS"/>
</dbReference>
<sequence length="329" mass="38382">MIDSPIDQLREKLFQLTSIEKEQKVKGTHLQDIPNYTTSTADGKVKLLDKYFFQNKEIYMSKHDRFADYPLHSHQFFEINYMYSGSCEQFVDGYPVTLRQGELLLMDAGSSHEIKALGEEDILINMLFRNNSISIQWLNSVKQSRSLLFDFLLNSITGVNNVRDYILFHVSDVNHIQNIMKQMIIEYFLSKDYSSELVGLYLPILFTELVRNYTFSDFKEPYPSNTKIISILRLIEENYRDVTLSKAANQLGYNKNYLSNVVKEKTGLTFTQLVTKQRLYRARLLLDTTNQTISAIAQDVGFTNKTYFYEAYKKAFNRLPSEERTKQGL</sequence>
<name>A0ABW1WDV8_9BACL</name>
<dbReference type="Pfam" id="PF12833">
    <property type="entry name" value="HTH_18"/>
    <property type="match status" value="1"/>
</dbReference>
<proteinExistence type="predicted"/>
<evidence type="ECO:0000313" key="6">
    <source>
        <dbReference type="Proteomes" id="UP001596267"/>
    </source>
</evidence>
<dbReference type="SMART" id="SM00342">
    <property type="entry name" value="HTH_ARAC"/>
    <property type="match status" value="1"/>
</dbReference>
<dbReference type="EMBL" id="JBHSTQ010000003">
    <property type="protein sequence ID" value="MFC6385841.1"/>
    <property type="molecule type" value="Genomic_DNA"/>
</dbReference>